<keyword evidence="9" id="KW-0472">Membrane</keyword>
<evidence type="ECO:0000256" key="9">
    <source>
        <dbReference type="ARBA" id="ARBA00023136"/>
    </source>
</evidence>
<keyword evidence="6" id="KW-0547">Nucleotide-binding</keyword>
<dbReference type="STRING" id="743718.Isova_1722"/>
<proteinExistence type="predicted"/>
<keyword evidence="5" id="KW-0677">Repeat</keyword>
<feature type="domain" description="ABC transporter" evidence="11">
    <location>
        <begin position="19"/>
        <end position="255"/>
    </location>
</feature>
<dbReference type="eggNOG" id="COG1129">
    <property type="taxonomic scope" value="Bacteria"/>
</dbReference>
<evidence type="ECO:0000313" key="12">
    <source>
        <dbReference type="EMBL" id="AEG44471.1"/>
    </source>
</evidence>
<dbReference type="EMBL" id="CP002810">
    <property type="protein sequence ID" value="AEG44471.1"/>
    <property type="molecule type" value="Genomic_DNA"/>
</dbReference>
<evidence type="ECO:0000256" key="5">
    <source>
        <dbReference type="ARBA" id="ARBA00022737"/>
    </source>
</evidence>
<evidence type="ECO:0000259" key="11">
    <source>
        <dbReference type="PROSITE" id="PS50893"/>
    </source>
</evidence>
<accession>F6FW01</accession>
<dbReference type="CDD" id="cd03215">
    <property type="entry name" value="ABC_Carb_Monos_II"/>
    <property type="match status" value="1"/>
</dbReference>
<evidence type="ECO:0000256" key="6">
    <source>
        <dbReference type="ARBA" id="ARBA00022741"/>
    </source>
</evidence>
<dbReference type="KEGG" id="iva:Isova_1722"/>
<dbReference type="CDD" id="cd03216">
    <property type="entry name" value="ABC_Carb_Monos_I"/>
    <property type="match status" value="1"/>
</dbReference>
<dbReference type="GO" id="GO:0016887">
    <property type="term" value="F:ATP hydrolysis activity"/>
    <property type="evidence" value="ECO:0007669"/>
    <property type="project" value="InterPro"/>
</dbReference>
<dbReference type="FunFam" id="3.40.50.300:FF:000127">
    <property type="entry name" value="Ribose import ATP-binding protein RbsA"/>
    <property type="match status" value="1"/>
</dbReference>
<dbReference type="AlphaFoldDB" id="F6FW01"/>
<keyword evidence="4" id="KW-0762">Sugar transport</keyword>
<dbReference type="PANTHER" id="PTHR43790:SF3">
    <property type="entry name" value="D-ALLOSE IMPORT ATP-BINDING PROTEIN ALSA-RELATED"/>
    <property type="match status" value="1"/>
</dbReference>
<name>F6FW01_ISOV2</name>
<protein>
    <submittedName>
        <fullName evidence="12">Monosaccharide-transporting ATPase</fullName>
        <ecNumber evidence="12">3.6.3.17</ecNumber>
    </submittedName>
</protein>
<dbReference type="RefSeq" id="WP_013838863.1">
    <property type="nucleotide sequence ID" value="NC_015588.1"/>
</dbReference>
<evidence type="ECO:0000256" key="7">
    <source>
        <dbReference type="ARBA" id="ARBA00022840"/>
    </source>
</evidence>
<dbReference type="SUPFAM" id="SSF52540">
    <property type="entry name" value="P-loop containing nucleoside triphosphate hydrolases"/>
    <property type="match status" value="2"/>
</dbReference>
<dbReference type="PROSITE" id="PS00211">
    <property type="entry name" value="ABC_TRANSPORTER_1"/>
    <property type="match status" value="1"/>
</dbReference>
<keyword evidence="13" id="KW-1185">Reference proteome</keyword>
<evidence type="ECO:0000256" key="4">
    <source>
        <dbReference type="ARBA" id="ARBA00022597"/>
    </source>
</evidence>
<dbReference type="Proteomes" id="UP000009236">
    <property type="component" value="Chromosome"/>
</dbReference>
<keyword evidence="8" id="KW-1278">Translocase</keyword>
<dbReference type="HOGENOM" id="CLU_000604_92_2_11"/>
<organism evidence="13">
    <name type="scientific">Isoptericola variabilis (strain 225)</name>
    <dbReference type="NCBI Taxonomy" id="743718"/>
    <lineage>
        <taxon>Bacteria</taxon>
        <taxon>Bacillati</taxon>
        <taxon>Actinomycetota</taxon>
        <taxon>Actinomycetes</taxon>
        <taxon>Micrococcales</taxon>
        <taxon>Promicromonosporaceae</taxon>
        <taxon>Isoptericola</taxon>
    </lineage>
</organism>
<keyword evidence="7" id="KW-0067">ATP-binding</keyword>
<evidence type="ECO:0000313" key="13">
    <source>
        <dbReference type="Proteomes" id="UP000009236"/>
    </source>
</evidence>
<dbReference type="InterPro" id="IPR050107">
    <property type="entry name" value="ABC_carbohydrate_import_ATPase"/>
</dbReference>
<sequence>MTIAGTARFENVVADDVVLRAEAITKVYGGTHALRGVDFSVRAGAVTALFGENGAGKSTLMKIIAGVEQPTTGSLTLNGRPVTFHSAVDAVDHGVAIIHQELSLCPNLSVTDNIFMGREIVRRGPFVDTARQRRIVAGLLERLEEPIDPRQDVGDLRLGQQQIVEIARAISLDARVLIMDEPTSALSSAEVHVLFKVIRELTASGVAVVYISHHLDEALEIADDVVVLRDGSLVATASAADVDLPWVVANMVGRNPDDLFPPMGAPRGRPLLEVRDLTVADPSNPSRLAVEDFDLTVHAGEVVSIYGLMGAGRTELLETLAGRLAPQSGTVLVDGRDVTHETIAGRIALGLALVPEDRQRDGLVQPMSVGENMSLASIGRFLRGPFLAHRDERSAVRDAIKDVTVKASSPAAAIGSLSGGNQQKVVIAKMLLTRPDVLLLDEPTRGIDVGAKADIFALMAEQARQGRAVLFATSELSEALHAADRVLVMNRGRLVQEFDPATTTQEDLMAASDDATPSGADRTHDLTSTTHDLNGASA</sequence>
<dbReference type="Gene3D" id="3.40.50.300">
    <property type="entry name" value="P-loop containing nucleotide triphosphate hydrolases"/>
    <property type="match status" value="2"/>
</dbReference>
<dbReference type="InterPro" id="IPR003439">
    <property type="entry name" value="ABC_transporter-like_ATP-bd"/>
</dbReference>
<dbReference type="InterPro" id="IPR027417">
    <property type="entry name" value="P-loop_NTPase"/>
</dbReference>
<dbReference type="PROSITE" id="PS50893">
    <property type="entry name" value="ABC_TRANSPORTER_2"/>
    <property type="match status" value="2"/>
</dbReference>
<gene>
    <name evidence="12" type="ordered locus">Isova_1722</name>
</gene>
<dbReference type="Pfam" id="PF00005">
    <property type="entry name" value="ABC_tran"/>
    <property type="match status" value="2"/>
</dbReference>
<evidence type="ECO:0000256" key="10">
    <source>
        <dbReference type="SAM" id="MobiDB-lite"/>
    </source>
</evidence>
<feature type="region of interest" description="Disordered" evidence="10">
    <location>
        <begin position="498"/>
        <end position="538"/>
    </location>
</feature>
<dbReference type="GO" id="GO:0005886">
    <property type="term" value="C:plasma membrane"/>
    <property type="evidence" value="ECO:0007669"/>
    <property type="project" value="UniProtKB-SubCell"/>
</dbReference>
<dbReference type="PANTHER" id="PTHR43790">
    <property type="entry name" value="CARBOHYDRATE TRANSPORT ATP-BINDING PROTEIN MG119-RELATED"/>
    <property type="match status" value="1"/>
</dbReference>
<dbReference type="GO" id="GO:0005524">
    <property type="term" value="F:ATP binding"/>
    <property type="evidence" value="ECO:0007669"/>
    <property type="project" value="UniProtKB-KW"/>
</dbReference>
<keyword evidence="12" id="KW-0378">Hydrolase</keyword>
<evidence type="ECO:0000256" key="8">
    <source>
        <dbReference type="ARBA" id="ARBA00022967"/>
    </source>
</evidence>
<dbReference type="EC" id="3.6.3.17" evidence="12"/>
<evidence type="ECO:0000256" key="3">
    <source>
        <dbReference type="ARBA" id="ARBA00022475"/>
    </source>
</evidence>
<feature type="domain" description="ABC transporter" evidence="11">
    <location>
        <begin position="272"/>
        <end position="516"/>
    </location>
</feature>
<feature type="compositionally biased region" description="Polar residues" evidence="10">
    <location>
        <begin position="526"/>
        <end position="538"/>
    </location>
</feature>
<dbReference type="InterPro" id="IPR003593">
    <property type="entry name" value="AAA+_ATPase"/>
</dbReference>
<comment type="subcellular location">
    <subcellularLocation>
        <location evidence="1">Cell membrane</location>
        <topology evidence="1">Peripheral membrane protein</topology>
    </subcellularLocation>
</comment>
<evidence type="ECO:0000256" key="2">
    <source>
        <dbReference type="ARBA" id="ARBA00022448"/>
    </source>
</evidence>
<keyword evidence="2" id="KW-0813">Transport</keyword>
<keyword evidence="3" id="KW-1003">Cell membrane</keyword>
<evidence type="ECO:0000256" key="1">
    <source>
        <dbReference type="ARBA" id="ARBA00004202"/>
    </source>
</evidence>
<dbReference type="SMART" id="SM00382">
    <property type="entry name" value="AAA"/>
    <property type="match status" value="2"/>
</dbReference>
<dbReference type="InterPro" id="IPR017871">
    <property type="entry name" value="ABC_transporter-like_CS"/>
</dbReference>
<reference evidence="12 13" key="1">
    <citation type="submission" date="2011-05" db="EMBL/GenBank/DDBJ databases">
        <title>Complete sequence of Isoptericola variabilis 225.</title>
        <authorList>
            <consortium name="US DOE Joint Genome Institute"/>
            <person name="Lucas S."/>
            <person name="Han J."/>
            <person name="Lapidus A."/>
            <person name="Cheng J.-F."/>
            <person name="Goodwin L."/>
            <person name="Pitluck S."/>
            <person name="Peters L."/>
            <person name="Mikhailova N."/>
            <person name="Zeytun A."/>
            <person name="Han C."/>
            <person name="Tapia R."/>
            <person name="Land M."/>
            <person name="Hauser L."/>
            <person name="Kyrpides N."/>
            <person name="Ivanova N."/>
            <person name="Pagani I."/>
            <person name="Siebers A."/>
            <person name="Allgaier M."/>
            <person name="Thelen M."/>
            <person name="Hugenholtz P."/>
            <person name="Gladden J."/>
            <person name="Woyke T."/>
        </authorList>
    </citation>
    <scope>NUCLEOTIDE SEQUENCE [LARGE SCALE GENOMIC DNA]</scope>
    <source>
        <strain evidence="13">225</strain>
    </source>
</reference>